<name>A0A375HUL9_9BURK</name>
<dbReference type="Proteomes" id="UP000254259">
    <property type="component" value="Plasmid CBM2636p"/>
</dbReference>
<evidence type="ECO:0000313" key="1">
    <source>
        <dbReference type="EMBL" id="SOY76712.1"/>
    </source>
</evidence>
<proteinExistence type="predicted"/>
<dbReference type="Proteomes" id="UP000257016">
    <property type="component" value="Unassembled WGS sequence"/>
</dbReference>
<geneLocation type="plasmid" evidence="5">
    <name>cbm2636p</name>
</geneLocation>
<evidence type="ECO:0000313" key="5">
    <source>
        <dbReference type="Proteomes" id="UP000254259"/>
    </source>
</evidence>
<dbReference type="EMBL" id="OFSN01000053">
    <property type="protein sequence ID" value="SOY77925.1"/>
    <property type="molecule type" value="Genomic_DNA"/>
</dbReference>
<gene>
    <name evidence="2" type="ORF">CBM2586_P320005</name>
    <name evidence="1" type="ORF">CBM2589_P320005</name>
    <name evidence="3" type="ORF">CBM2594_P250004</name>
    <name evidence="4" type="ORF">CBM2636_P20318</name>
</gene>
<dbReference type="Proteomes" id="UP000257139">
    <property type="component" value="Plasmid CBM2594_p"/>
</dbReference>
<dbReference type="Proteomes" id="UP000256297">
    <property type="component" value="Plasmid CBM2589_p"/>
</dbReference>
<evidence type="ECO:0000313" key="2">
    <source>
        <dbReference type="EMBL" id="SOY77925.1"/>
    </source>
</evidence>
<dbReference type="EMBL" id="OGUU01000031">
    <property type="protein sequence ID" value="SPC25268.1"/>
    <property type="molecule type" value="Genomic_DNA"/>
</dbReference>
<evidence type="ECO:0000313" key="3">
    <source>
        <dbReference type="EMBL" id="SPC25268.1"/>
    </source>
</evidence>
<organism evidence="1">
    <name type="scientific">Cupriavidus taiwanensis</name>
    <dbReference type="NCBI Taxonomy" id="164546"/>
    <lineage>
        <taxon>Bacteria</taxon>
        <taxon>Pseudomonadati</taxon>
        <taxon>Pseudomonadota</taxon>
        <taxon>Betaproteobacteria</taxon>
        <taxon>Burkholderiales</taxon>
        <taxon>Burkholderiaceae</taxon>
        <taxon>Cupriavidus</taxon>
    </lineage>
</organism>
<dbReference type="EMBL" id="OFSP01000065">
    <property type="protein sequence ID" value="SOY76712.1"/>
    <property type="molecule type" value="Genomic_DNA"/>
</dbReference>
<protein>
    <submittedName>
        <fullName evidence="1">Uncharacterized protein</fullName>
    </submittedName>
</protein>
<geneLocation type="plasmid" evidence="4">
    <name>CBM2636p</name>
</geneLocation>
<dbReference type="EMBL" id="LT984815">
    <property type="protein sequence ID" value="SPD69631.1"/>
    <property type="molecule type" value="Genomic_DNA"/>
</dbReference>
<dbReference type="AlphaFoldDB" id="A0A375HUL9"/>
<evidence type="ECO:0000313" key="4">
    <source>
        <dbReference type="EMBL" id="SPD69631.1"/>
    </source>
</evidence>
<keyword evidence="4" id="KW-0614">Plasmid</keyword>
<reference evidence="1 5" key="1">
    <citation type="submission" date="2018-01" db="EMBL/GenBank/DDBJ databases">
        <authorList>
            <person name="Clerissi C."/>
        </authorList>
    </citation>
    <scope>NUCLEOTIDE SEQUENCE</scope>
    <source>
        <strain evidence="2">Cupriavidus taiwanensis LMG 19430</strain>
        <strain evidence="1">Cupriavidus taiwanensis STM 3521</strain>
        <strain evidence="3">Cupriavidus taiwanensis STM 6021</strain>
        <strain evidence="4">Cupriavidus taiwanensis SWF 66322</strain>
        <plasmid evidence="5">cbm2636p</plasmid>
        <plasmid evidence="4">CBM2636p</plasmid>
    </source>
</reference>
<sequence>MDFYAPLSLSAQTRIEGAWPFNRKLNAPRRQPISPERRFLARAQQHSRAVREASA</sequence>
<accession>A0A375HUL9</accession>